<dbReference type="HOGENOM" id="CLU_009683_3_0_1"/>
<feature type="signal peptide" evidence="1">
    <location>
        <begin position="1"/>
        <end position="25"/>
    </location>
</feature>
<comment type="caution">
    <text evidence="2">The sequence shown here is derived from an EMBL/GenBank/DDBJ whole genome shotgun (WGS) entry which is preliminary data.</text>
</comment>
<gene>
    <name evidence="2" type="ORF">NESG_02050</name>
</gene>
<accession>A0A086IZG1</accession>
<protein>
    <submittedName>
        <fullName evidence="2">Uncharacterized protein</fullName>
    </submittedName>
</protein>
<dbReference type="EMBL" id="AKIJ01000005">
    <property type="protein sequence ID" value="KFG25279.1"/>
    <property type="molecule type" value="Genomic_DNA"/>
</dbReference>
<sequence length="894" mass="104479">MKTRSSVIWIKAVALISVLLMRTHRADMTLDEVEATLQFEIETDSSQMAINPDGPLNLLRGYIYQKMDCMYNKRFFAPQIKTEYSLEEDIDEENEDYTYTRNEQKDKAYTAQSNNKTDTYTEKYHNHLIELFPSPTGDITIETRGNQSFVQFLRAETTEKHSLQILAMLLLFSEGVDIPIEVTNSVLKVYETNKKNEIYFTVPMEIPWLNHVEDKVQTFQQKKVRQMVSFFQKNASKHEVLSMMEDKCTKEEVMSGKFLDSSKFLIQSYIFGFIDSAERAIEFIQAVHTMTKKYAPKKEAPSKDDSVYDRLFKPAGTAANIDCMSLMKSTQEILNRYQVFPFADSTQLPSYTSVPWRDPTTKEFSTNRLQNYSNCVECMILSLFCCLAYDPSDFTYKTDHMGNVSKELKEFFSPENQPFDTTKANFQKSWCRVVACLDEPRIAYCKKRNELDCGIINMLMVIAEIVNISEEEKDKVFGFEQSLKEKKEELDDILWDDILWDDIQEYTKMLLKRLSKTGTVEIELSELKSNRRINGRHDVYGRITMVFKQDGIKNTIVLGISEDHSTINMQPVVMDFEDDRIEKLNEIADSCKNGTEFVGNLFAAYIDYEIRKLNWDNKEFIKAQVRKTIEKNFADINRLLLIKKINDLNYKRELVTCSIVYSMNQELSPKHPIARFTSNIIGSTELDNWEIQWDVLPSIIFAGLLNKNGSSRSYPNINLSQEIYDANMNAIKYYRLVEYVLECDISTFIVWIKYCIDNLCSYSEEGIYELIDYSVIKHVGKYIFKDQNMHYANAVDEAIAQSYPDKKDLILNHLHCRWFMYLISQKNPNIELVKANFDAIQNLNYISDNFRYYDKEKIFRILTEEQKELLCTSEDSITKFDELMRQYKPDPTTP</sequence>
<dbReference type="GeneID" id="77677023"/>
<dbReference type="RefSeq" id="XP_052903834.1">
    <property type="nucleotide sequence ID" value="XM_053049663.1"/>
</dbReference>
<proteinExistence type="predicted"/>
<dbReference type="AlphaFoldDB" id="A0A086IZG1"/>
<evidence type="ECO:0000313" key="2">
    <source>
        <dbReference type="EMBL" id="KFG25279.1"/>
    </source>
</evidence>
<evidence type="ECO:0000256" key="1">
    <source>
        <dbReference type="SAM" id="SignalP"/>
    </source>
</evidence>
<feature type="chain" id="PRO_5001807735" evidence="1">
    <location>
        <begin position="26"/>
        <end position="894"/>
    </location>
</feature>
<evidence type="ECO:0000313" key="3">
    <source>
        <dbReference type="Proteomes" id="UP000054524"/>
    </source>
</evidence>
<organism evidence="2 3">
    <name type="scientific">Nematocida ausubeli (strain ATCC PRA-371 / ERTm2)</name>
    <name type="common">Nematode killer fungus</name>
    <dbReference type="NCBI Taxonomy" id="1913371"/>
    <lineage>
        <taxon>Eukaryota</taxon>
        <taxon>Fungi</taxon>
        <taxon>Fungi incertae sedis</taxon>
        <taxon>Microsporidia</taxon>
        <taxon>Nematocida</taxon>
    </lineage>
</organism>
<keyword evidence="1" id="KW-0732">Signal</keyword>
<dbReference type="Proteomes" id="UP000054524">
    <property type="component" value="Unassembled WGS sequence"/>
</dbReference>
<keyword evidence="3" id="KW-1185">Reference proteome</keyword>
<reference evidence="2 3" key="1">
    <citation type="journal article" date="2014" name="Genome Announc.">
        <title>Genome Sequence of the Microsporidian Species Nematocida sp1 Strain ERTm6 (ATCC PRA-372).</title>
        <authorList>
            <person name="Bakowski M.A."/>
            <person name="Priest M."/>
            <person name="Young S."/>
            <person name="Cuomo C.A."/>
            <person name="Troemel E.R."/>
        </authorList>
    </citation>
    <scope>NUCLEOTIDE SEQUENCE [LARGE SCALE GENOMIC DNA]</scope>
    <source>
        <strain evidence="2 3">ERTm6</strain>
    </source>
</reference>
<name>A0A086IZG1_NEMA1</name>